<evidence type="ECO:0000256" key="6">
    <source>
        <dbReference type="HAMAP-Rule" id="MF_00361"/>
    </source>
</evidence>
<organism evidence="7 8">
    <name type="scientific">Eubacterium ruminantium</name>
    <dbReference type="NCBI Taxonomy" id="42322"/>
    <lineage>
        <taxon>Bacteria</taxon>
        <taxon>Bacillati</taxon>
        <taxon>Bacillota</taxon>
        <taxon>Clostridia</taxon>
        <taxon>Eubacteriales</taxon>
        <taxon>Eubacteriaceae</taxon>
        <taxon>Eubacterium</taxon>
    </lineage>
</organism>
<feature type="binding site" evidence="6">
    <location>
        <begin position="67"/>
        <end position="68"/>
    </location>
    <ligand>
        <name>NAD(+)</name>
        <dbReference type="ChEBI" id="CHEBI:57540"/>
    </ligand>
</feature>
<keyword evidence="3 6" id="KW-0521">NADP</keyword>
<keyword evidence="6" id="KW-0547">Nucleotide-binding</keyword>
<dbReference type="InterPro" id="IPR016064">
    <property type="entry name" value="NAD/diacylglycerol_kinase_sf"/>
</dbReference>
<feature type="binding site" evidence="6">
    <location>
        <begin position="177"/>
        <end position="182"/>
    </location>
    <ligand>
        <name>NAD(+)</name>
        <dbReference type="ChEBI" id="CHEBI:57540"/>
    </ligand>
</feature>
<dbReference type="GO" id="GO:0019674">
    <property type="term" value="P:NAD+ metabolic process"/>
    <property type="evidence" value="ECO:0007669"/>
    <property type="project" value="InterPro"/>
</dbReference>
<evidence type="ECO:0000256" key="3">
    <source>
        <dbReference type="ARBA" id="ARBA00022857"/>
    </source>
</evidence>
<protein>
    <recommendedName>
        <fullName evidence="6">NAD kinase</fullName>
        <ecNumber evidence="6">2.7.1.23</ecNumber>
    </recommendedName>
    <alternativeName>
        <fullName evidence="6">ATP-dependent NAD kinase</fullName>
    </alternativeName>
</protein>
<feature type="binding site" evidence="6">
    <location>
        <begin position="136"/>
        <end position="137"/>
    </location>
    <ligand>
        <name>NAD(+)</name>
        <dbReference type="ChEBI" id="CHEBI:57540"/>
    </ligand>
</feature>
<dbReference type="RefSeq" id="WP_078787079.1">
    <property type="nucleotide sequence ID" value="NZ_FNHR01000004.1"/>
</dbReference>
<dbReference type="GO" id="GO:0005737">
    <property type="term" value="C:cytoplasm"/>
    <property type="evidence" value="ECO:0007669"/>
    <property type="project" value="UniProtKB-SubCell"/>
</dbReference>
<dbReference type="Gene3D" id="3.40.50.10330">
    <property type="entry name" value="Probable inorganic polyphosphate/atp-NAD kinase, domain 1"/>
    <property type="match status" value="1"/>
</dbReference>
<feature type="binding site" evidence="6">
    <location>
        <position position="147"/>
    </location>
    <ligand>
        <name>NAD(+)</name>
        <dbReference type="ChEBI" id="CHEBI:57540"/>
    </ligand>
</feature>
<keyword evidence="2 6" id="KW-0418">Kinase</keyword>
<evidence type="ECO:0000256" key="4">
    <source>
        <dbReference type="ARBA" id="ARBA00023027"/>
    </source>
</evidence>
<accession>A0A1T4MIG4</accession>
<evidence type="ECO:0000256" key="1">
    <source>
        <dbReference type="ARBA" id="ARBA00022679"/>
    </source>
</evidence>
<dbReference type="GO" id="GO:0003951">
    <property type="term" value="F:NAD+ kinase activity"/>
    <property type="evidence" value="ECO:0007669"/>
    <property type="project" value="UniProtKB-UniRule"/>
</dbReference>
<sequence>MKSLRNFLIYVNSIKDSDRTLSNQLVEIIKRHNGTATIASGDQDTVQGCVTEDKLKDRDAIIVLGGDGTFLRAAHVTGGSDLPMIGVNLGRMGFLAEVEVQRMEEMVQHLVEGNYKLSERMLLTGKIGDGSFKAVNDIVFYRTGKLRLIALKVYVNGDYFETYKADGVIISTPTGSTAYNLSAGGPLVSPDAKVMIVTPISPHSLESKSFVFSSEDKIRVEVFEDCAYDGVGVDVSFDGFINRAIKEDEYCDIEVLGDTVKCISITESNFYDILRQKIKRID</sequence>
<keyword evidence="6" id="KW-0067">ATP-binding</keyword>
<dbReference type="Proteomes" id="UP000189857">
    <property type="component" value="Unassembled WGS sequence"/>
</dbReference>
<dbReference type="GO" id="GO:0005524">
    <property type="term" value="F:ATP binding"/>
    <property type="evidence" value="ECO:0007669"/>
    <property type="project" value="UniProtKB-KW"/>
</dbReference>
<comment type="subcellular location">
    <subcellularLocation>
        <location evidence="6">Cytoplasm</location>
    </subcellularLocation>
</comment>
<evidence type="ECO:0000256" key="2">
    <source>
        <dbReference type="ARBA" id="ARBA00022777"/>
    </source>
</evidence>
<keyword evidence="1 6" id="KW-0808">Transferase</keyword>
<gene>
    <name evidence="6" type="primary">nadK</name>
    <name evidence="7" type="ORF">SAMN02745110_01233</name>
</gene>
<dbReference type="EMBL" id="FUXA01000007">
    <property type="protein sequence ID" value="SJZ66548.1"/>
    <property type="molecule type" value="Genomic_DNA"/>
</dbReference>
<dbReference type="PANTHER" id="PTHR20275:SF0">
    <property type="entry name" value="NAD KINASE"/>
    <property type="match status" value="1"/>
</dbReference>
<dbReference type="EC" id="2.7.1.23" evidence="6"/>
<feature type="binding site" evidence="6">
    <location>
        <position position="164"/>
    </location>
    <ligand>
        <name>NAD(+)</name>
        <dbReference type="ChEBI" id="CHEBI:57540"/>
    </ligand>
</feature>
<evidence type="ECO:0000256" key="5">
    <source>
        <dbReference type="ARBA" id="ARBA00047925"/>
    </source>
</evidence>
<dbReference type="InterPro" id="IPR017438">
    <property type="entry name" value="ATP-NAD_kinase_N"/>
</dbReference>
<comment type="similarity">
    <text evidence="6">Belongs to the NAD kinase family.</text>
</comment>
<dbReference type="InterPro" id="IPR017437">
    <property type="entry name" value="ATP-NAD_kinase_PpnK-typ_C"/>
</dbReference>
<dbReference type="SUPFAM" id="SSF111331">
    <property type="entry name" value="NAD kinase/diacylglycerol kinase-like"/>
    <property type="match status" value="1"/>
</dbReference>
<dbReference type="OrthoDB" id="9774737at2"/>
<dbReference type="InterPro" id="IPR002504">
    <property type="entry name" value="NADK"/>
</dbReference>
<dbReference type="Pfam" id="PF01513">
    <property type="entry name" value="NAD_kinase"/>
    <property type="match status" value="1"/>
</dbReference>
<keyword evidence="8" id="KW-1185">Reference proteome</keyword>
<proteinExistence type="inferred from homology"/>
<feature type="binding site" evidence="6">
    <location>
        <position position="72"/>
    </location>
    <ligand>
        <name>NAD(+)</name>
        <dbReference type="ChEBI" id="CHEBI:57540"/>
    </ligand>
</feature>
<comment type="cofactor">
    <cofactor evidence="6">
        <name>a divalent metal cation</name>
        <dbReference type="ChEBI" id="CHEBI:60240"/>
    </cofactor>
</comment>
<keyword evidence="4 6" id="KW-0520">NAD</keyword>
<dbReference type="GO" id="GO:0051287">
    <property type="term" value="F:NAD binding"/>
    <property type="evidence" value="ECO:0007669"/>
    <property type="project" value="UniProtKB-ARBA"/>
</dbReference>
<comment type="caution">
    <text evidence="6">Lacks conserved residue(s) required for the propagation of feature annotation.</text>
</comment>
<feature type="active site" description="Proton acceptor" evidence="6">
    <location>
        <position position="67"/>
    </location>
</feature>
<reference evidence="7 8" key="1">
    <citation type="submission" date="2017-02" db="EMBL/GenBank/DDBJ databases">
        <authorList>
            <person name="Peterson S.W."/>
        </authorList>
    </citation>
    <scope>NUCLEOTIDE SEQUENCE [LARGE SCALE GENOMIC DNA]</scope>
    <source>
        <strain evidence="7 8">ATCC 17233</strain>
    </source>
</reference>
<comment type="function">
    <text evidence="6">Involved in the regulation of the intracellular balance of NAD and NADP, and is a key enzyme in the biosynthesis of NADP. Catalyzes specifically the phosphorylation on 2'-hydroxyl of the adenosine moiety of NAD to yield NADP.</text>
</comment>
<comment type="catalytic activity">
    <reaction evidence="5 6">
        <text>NAD(+) + ATP = ADP + NADP(+) + H(+)</text>
        <dbReference type="Rhea" id="RHEA:18629"/>
        <dbReference type="ChEBI" id="CHEBI:15378"/>
        <dbReference type="ChEBI" id="CHEBI:30616"/>
        <dbReference type="ChEBI" id="CHEBI:57540"/>
        <dbReference type="ChEBI" id="CHEBI:58349"/>
        <dbReference type="ChEBI" id="CHEBI:456216"/>
        <dbReference type="EC" id="2.7.1.23"/>
    </reaction>
</comment>
<dbReference type="PANTHER" id="PTHR20275">
    <property type="entry name" value="NAD KINASE"/>
    <property type="match status" value="1"/>
</dbReference>
<dbReference type="HAMAP" id="MF_00361">
    <property type="entry name" value="NAD_kinase"/>
    <property type="match status" value="1"/>
</dbReference>
<evidence type="ECO:0000313" key="7">
    <source>
        <dbReference type="EMBL" id="SJZ66548.1"/>
    </source>
</evidence>
<dbReference type="GO" id="GO:0006741">
    <property type="term" value="P:NADP+ biosynthetic process"/>
    <property type="evidence" value="ECO:0007669"/>
    <property type="project" value="UniProtKB-UniRule"/>
</dbReference>
<name>A0A1T4MIG4_9FIRM</name>
<dbReference type="AlphaFoldDB" id="A0A1T4MIG4"/>
<dbReference type="GO" id="GO:0046872">
    <property type="term" value="F:metal ion binding"/>
    <property type="evidence" value="ECO:0007669"/>
    <property type="project" value="UniProtKB-UniRule"/>
</dbReference>
<evidence type="ECO:0000313" key="8">
    <source>
        <dbReference type="Proteomes" id="UP000189857"/>
    </source>
</evidence>
<dbReference type="Pfam" id="PF20143">
    <property type="entry name" value="NAD_kinase_C"/>
    <property type="match status" value="1"/>
</dbReference>
<keyword evidence="6" id="KW-0963">Cytoplasm</keyword>
<feature type="binding site" evidence="6">
    <location>
        <position position="166"/>
    </location>
    <ligand>
        <name>NAD(+)</name>
        <dbReference type="ChEBI" id="CHEBI:57540"/>
    </ligand>
</feature>
<dbReference type="Gene3D" id="2.60.200.30">
    <property type="entry name" value="Probable inorganic polyphosphate/atp-NAD kinase, domain 2"/>
    <property type="match status" value="1"/>
</dbReference>